<feature type="domain" description="EF-hand" evidence="4">
    <location>
        <begin position="79"/>
        <end position="114"/>
    </location>
</feature>
<evidence type="ECO:0000313" key="6">
    <source>
        <dbReference type="EMBL" id="CAF3771734.1"/>
    </source>
</evidence>
<feature type="domain" description="EF-hand" evidence="4">
    <location>
        <begin position="115"/>
        <end position="150"/>
    </location>
</feature>
<evidence type="ECO:0000256" key="3">
    <source>
        <dbReference type="ARBA" id="ARBA00022837"/>
    </source>
</evidence>
<dbReference type="PANTHER" id="PTHR34524:SF6">
    <property type="entry name" value="CALCYPHOSINE LIKE"/>
    <property type="match status" value="1"/>
</dbReference>
<dbReference type="Proteomes" id="UP000682733">
    <property type="component" value="Unassembled WGS sequence"/>
</dbReference>
<protein>
    <recommendedName>
        <fullName evidence="4">EF-hand domain-containing protein</fullName>
    </recommendedName>
</protein>
<reference evidence="5" key="1">
    <citation type="submission" date="2021-02" db="EMBL/GenBank/DDBJ databases">
        <authorList>
            <person name="Nowell W R."/>
        </authorList>
    </citation>
    <scope>NUCLEOTIDE SEQUENCE</scope>
</reference>
<dbReference type="CDD" id="cd00051">
    <property type="entry name" value="EFh"/>
    <property type="match status" value="1"/>
</dbReference>
<dbReference type="InterPro" id="IPR011992">
    <property type="entry name" value="EF-hand-dom_pair"/>
</dbReference>
<dbReference type="InterPro" id="IPR051581">
    <property type="entry name" value="Ca-bind"/>
</dbReference>
<dbReference type="Pfam" id="PF13405">
    <property type="entry name" value="EF-hand_6"/>
    <property type="match status" value="1"/>
</dbReference>
<dbReference type="Proteomes" id="UP000677228">
    <property type="component" value="Unassembled WGS sequence"/>
</dbReference>
<evidence type="ECO:0000259" key="4">
    <source>
        <dbReference type="PROSITE" id="PS50222"/>
    </source>
</evidence>
<feature type="domain" description="EF-hand" evidence="4">
    <location>
        <begin position="12"/>
        <end position="47"/>
    </location>
</feature>
<dbReference type="PROSITE" id="PS00018">
    <property type="entry name" value="EF_HAND_1"/>
    <property type="match status" value="2"/>
</dbReference>
<evidence type="ECO:0000256" key="1">
    <source>
        <dbReference type="ARBA" id="ARBA00022723"/>
    </source>
</evidence>
<organism evidence="5 7">
    <name type="scientific">Didymodactylos carnosus</name>
    <dbReference type="NCBI Taxonomy" id="1234261"/>
    <lineage>
        <taxon>Eukaryota</taxon>
        <taxon>Metazoa</taxon>
        <taxon>Spiralia</taxon>
        <taxon>Gnathifera</taxon>
        <taxon>Rotifera</taxon>
        <taxon>Eurotatoria</taxon>
        <taxon>Bdelloidea</taxon>
        <taxon>Philodinida</taxon>
        <taxon>Philodinidae</taxon>
        <taxon>Didymodactylos</taxon>
    </lineage>
</organism>
<evidence type="ECO:0000313" key="5">
    <source>
        <dbReference type="EMBL" id="CAF1002346.1"/>
    </source>
</evidence>
<dbReference type="Pfam" id="PF13499">
    <property type="entry name" value="EF-hand_7"/>
    <property type="match status" value="1"/>
</dbReference>
<keyword evidence="1" id="KW-0479">Metal-binding</keyword>
<evidence type="ECO:0000313" key="7">
    <source>
        <dbReference type="Proteomes" id="UP000677228"/>
    </source>
</evidence>
<dbReference type="SMART" id="SM00054">
    <property type="entry name" value="EFh"/>
    <property type="match status" value="3"/>
</dbReference>
<dbReference type="EMBL" id="CAJNOK010006394">
    <property type="protein sequence ID" value="CAF1002346.1"/>
    <property type="molecule type" value="Genomic_DNA"/>
</dbReference>
<sequence length="213" mass="24638">MDEKKKSNVGLKDKIKLNELFKSIDKSHDNKIDIDELVYALEQIGVTEQKRLQRARRILNESGGQSSITFRQFINYALQQENKLRLLFKNLDLDSSGALDASELISYFKRAGIEIDPAEAKDFIEKIDTDGSLEISWNEWRSYFLMNPRILNIGDDPRDIVEYWRTVAHIIDLGESTLTVPEDRDIYWLRTLIAGAILKTTTAPFDRLKVIMQ</sequence>
<dbReference type="SUPFAM" id="SSF47473">
    <property type="entry name" value="EF-hand"/>
    <property type="match status" value="1"/>
</dbReference>
<accession>A0A8S2DTY9</accession>
<dbReference type="EMBL" id="CAJOBA010006402">
    <property type="protein sequence ID" value="CAF3771734.1"/>
    <property type="molecule type" value="Genomic_DNA"/>
</dbReference>
<dbReference type="GO" id="GO:0005509">
    <property type="term" value="F:calcium ion binding"/>
    <property type="evidence" value="ECO:0007669"/>
    <property type="project" value="InterPro"/>
</dbReference>
<dbReference type="Gene3D" id="1.10.238.10">
    <property type="entry name" value="EF-hand"/>
    <property type="match status" value="2"/>
</dbReference>
<dbReference type="AlphaFoldDB" id="A0A8S2DTY9"/>
<dbReference type="PANTHER" id="PTHR34524">
    <property type="entry name" value="CALCYPHOSIN"/>
    <property type="match status" value="1"/>
</dbReference>
<proteinExistence type="predicted"/>
<keyword evidence="3" id="KW-0106">Calcium</keyword>
<evidence type="ECO:0000256" key="2">
    <source>
        <dbReference type="ARBA" id="ARBA00022737"/>
    </source>
</evidence>
<gene>
    <name evidence="5" type="ORF">OVA965_LOCUS14623</name>
    <name evidence="6" type="ORF">TMI583_LOCUS14627</name>
</gene>
<name>A0A8S2DTY9_9BILA</name>
<dbReference type="PROSITE" id="PS50222">
    <property type="entry name" value="EF_HAND_2"/>
    <property type="match status" value="3"/>
</dbReference>
<feature type="non-terminal residue" evidence="5">
    <location>
        <position position="1"/>
    </location>
</feature>
<keyword evidence="2" id="KW-0677">Repeat</keyword>
<comment type="caution">
    <text evidence="5">The sequence shown here is derived from an EMBL/GenBank/DDBJ whole genome shotgun (WGS) entry which is preliminary data.</text>
</comment>
<dbReference type="InterPro" id="IPR002048">
    <property type="entry name" value="EF_hand_dom"/>
</dbReference>
<dbReference type="InterPro" id="IPR018247">
    <property type="entry name" value="EF_Hand_1_Ca_BS"/>
</dbReference>